<feature type="compositionally biased region" description="Basic and acidic residues" evidence="2">
    <location>
        <begin position="825"/>
        <end position="867"/>
    </location>
</feature>
<gene>
    <name evidence="4" type="primary">matr3l1.1</name>
</gene>
<feature type="compositionally biased region" description="Low complexity" evidence="2">
    <location>
        <begin position="126"/>
        <end position="146"/>
    </location>
</feature>
<dbReference type="OMA" id="HYQRYKV"/>
<feature type="compositionally biased region" description="Polar residues" evidence="2">
    <location>
        <begin position="1140"/>
        <end position="1232"/>
    </location>
</feature>
<dbReference type="GO" id="GO:0008270">
    <property type="term" value="F:zinc ion binding"/>
    <property type="evidence" value="ECO:0007669"/>
    <property type="project" value="InterPro"/>
</dbReference>
<feature type="compositionally biased region" description="Basic and acidic residues" evidence="2">
    <location>
        <begin position="1031"/>
        <end position="1099"/>
    </location>
</feature>
<dbReference type="RefSeq" id="XP_039477419.1">
    <property type="nucleotide sequence ID" value="XM_039621485.1"/>
</dbReference>
<feature type="region of interest" description="Disordered" evidence="2">
    <location>
        <begin position="113"/>
        <end position="295"/>
    </location>
</feature>
<evidence type="ECO:0000313" key="5">
    <source>
        <dbReference type="Proteomes" id="UP000472276"/>
    </source>
</evidence>
<feature type="compositionally biased region" description="Basic and acidic residues" evidence="2">
    <location>
        <begin position="730"/>
        <end position="781"/>
    </location>
</feature>
<dbReference type="InterPro" id="IPR035979">
    <property type="entry name" value="RBD_domain_sf"/>
</dbReference>
<protein>
    <recommendedName>
        <fullName evidence="3">RRM domain-containing protein</fullName>
    </recommendedName>
</protein>
<feature type="compositionally biased region" description="Basic and acidic residues" evidence="2">
    <location>
        <begin position="557"/>
        <end position="567"/>
    </location>
</feature>
<feature type="compositionally biased region" description="Basic and acidic residues" evidence="2">
    <location>
        <begin position="26"/>
        <end position="38"/>
    </location>
</feature>
<dbReference type="Ensembl" id="ENSOABT00000047932.2">
    <property type="protein sequence ID" value="ENSOABP00000046718.2"/>
    <property type="gene ID" value="ENSOABG00000020902.2"/>
</dbReference>
<evidence type="ECO:0000259" key="3">
    <source>
        <dbReference type="PROSITE" id="PS50102"/>
    </source>
</evidence>
<feature type="compositionally biased region" description="Low complexity" evidence="2">
    <location>
        <begin position="192"/>
        <end position="202"/>
    </location>
</feature>
<organism evidence="4 5">
    <name type="scientific">Oreochromis aureus</name>
    <name type="common">Israeli tilapia</name>
    <name type="synonym">Chromis aureus</name>
    <dbReference type="NCBI Taxonomy" id="47969"/>
    <lineage>
        <taxon>Eukaryota</taxon>
        <taxon>Metazoa</taxon>
        <taxon>Chordata</taxon>
        <taxon>Craniata</taxon>
        <taxon>Vertebrata</taxon>
        <taxon>Euteleostomi</taxon>
        <taxon>Actinopterygii</taxon>
        <taxon>Neopterygii</taxon>
        <taxon>Teleostei</taxon>
        <taxon>Neoteleostei</taxon>
        <taxon>Acanthomorphata</taxon>
        <taxon>Ovalentaria</taxon>
        <taxon>Cichlomorphae</taxon>
        <taxon>Cichliformes</taxon>
        <taxon>Cichlidae</taxon>
        <taxon>African cichlids</taxon>
        <taxon>Pseudocrenilabrinae</taxon>
        <taxon>Oreochromini</taxon>
        <taxon>Oreochromis</taxon>
    </lineage>
</organism>
<feature type="region of interest" description="Disordered" evidence="2">
    <location>
        <begin position="351"/>
        <end position="385"/>
    </location>
</feature>
<reference evidence="4" key="1">
    <citation type="submission" date="2025-08" db="UniProtKB">
        <authorList>
            <consortium name="Ensembl"/>
        </authorList>
    </citation>
    <scope>IDENTIFICATION</scope>
</reference>
<feature type="compositionally biased region" description="Basic and acidic residues" evidence="2">
    <location>
        <begin position="1233"/>
        <end position="1273"/>
    </location>
</feature>
<dbReference type="PANTHER" id="PTHR15592">
    <property type="entry name" value="MATRIN 3/NUCLEAR PROTEIN 220-RELATED"/>
    <property type="match status" value="1"/>
</dbReference>
<feature type="compositionally biased region" description="Basic residues" evidence="2">
    <location>
        <begin position="1021"/>
        <end position="1030"/>
    </location>
</feature>
<dbReference type="CTD" id="556124"/>
<dbReference type="GeneID" id="116329686"/>
<feature type="compositionally biased region" description="Basic and acidic residues" evidence="2">
    <location>
        <begin position="1431"/>
        <end position="1443"/>
    </location>
</feature>
<dbReference type="GO" id="GO:0003723">
    <property type="term" value="F:RNA binding"/>
    <property type="evidence" value="ECO:0007669"/>
    <property type="project" value="UniProtKB-UniRule"/>
</dbReference>
<dbReference type="SMART" id="SM00360">
    <property type="entry name" value="RRM"/>
    <property type="match status" value="2"/>
</dbReference>
<feature type="compositionally biased region" description="Pro residues" evidence="2">
    <location>
        <begin position="116"/>
        <end position="125"/>
    </location>
</feature>
<feature type="compositionally biased region" description="Acidic residues" evidence="2">
    <location>
        <begin position="868"/>
        <end position="889"/>
    </location>
</feature>
<dbReference type="SUPFAM" id="SSF57667">
    <property type="entry name" value="beta-beta-alpha zinc fingers"/>
    <property type="match status" value="1"/>
</dbReference>
<evidence type="ECO:0000256" key="1">
    <source>
        <dbReference type="PROSITE-ProRule" id="PRU00176"/>
    </source>
</evidence>
<feature type="region of interest" description="Disordered" evidence="2">
    <location>
        <begin position="1"/>
        <end position="65"/>
    </location>
</feature>
<feature type="compositionally biased region" description="Low complexity" evidence="2">
    <location>
        <begin position="366"/>
        <end position="379"/>
    </location>
</feature>
<feature type="compositionally biased region" description="Basic and acidic residues" evidence="2">
    <location>
        <begin position="593"/>
        <end position="631"/>
    </location>
</feature>
<keyword evidence="1" id="KW-0694">RNA-binding</keyword>
<dbReference type="InterPro" id="IPR012677">
    <property type="entry name" value="Nucleotide-bd_a/b_plait_sf"/>
</dbReference>
<proteinExistence type="predicted"/>
<feature type="region of interest" description="Disordered" evidence="2">
    <location>
        <begin position="902"/>
        <end position="922"/>
    </location>
</feature>
<dbReference type="InterPro" id="IPR003604">
    <property type="entry name" value="Matrin/U1-like-C_Znf_C2H2"/>
</dbReference>
<evidence type="ECO:0000313" key="4">
    <source>
        <dbReference type="Ensembl" id="ENSOABP00000046718.2"/>
    </source>
</evidence>
<feature type="compositionally biased region" description="Low complexity" evidence="2">
    <location>
        <begin position="276"/>
        <end position="287"/>
    </location>
</feature>
<dbReference type="Gene3D" id="3.30.70.330">
    <property type="match status" value="3"/>
</dbReference>
<feature type="compositionally biased region" description="Basic and acidic residues" evidence="2">
    <location>
        <begin position="1330"/>
        <end position="1347"/>
    </location>
</feature>
<evidence type="ECO:0000256" key="2">
    <source>
        <dbReference type="SAM" id="MobiDB-lite"/>
    </source>
</evidence>
<accession>A0A668V958</accession>
<feature type="compositionally biased region" description="Acidic residues" evidence="2">
    <location>
        <begin position="902"/>
        <end position="914"/>
    </location>
</feature>
<feature type="compositionally biased region" description="Basic and acidic residues" evidence="2">
    <location>
        <begin position="351"/>
        <end position="363"/>
    </location>
</feature>
<feature type="region of interest" description="Disordered" evidence="2">
    <location>
        <begin position="1422"/>
        <end position="1443"/>
    </location>
</feature>
<feature type="domain" description="RRM" evidence="3">
    <location>
        <begin position="925"/>
        <end position="999"/>
    </location>
</feature>
<reference evidence="4" key="2">
    <citation type="submission" date="2025-09" db="UniProtKB">
        <authorList>
            <consortium name="Ensembl"/>
        </authorList>
    </citation>
    <scope>IDENTIFICATION</scope>
</reference>
<feature type="compositionally biased region" description="Pro residues" evidence="2">
    <location>
        <begin position="163"/>
        <end position="172"/>
    </location>
</feature>
<dbReference type="Proteomes" id="UP000472276">
    <property type="component" value="Unassembled WGS sequence"/>
</dbReference>
<feature type="compositionally biased region" description="Low complexity" evidence="2">
    <location>
        <begin position="44"/>
        <end position="65"/>
    </location>
</feature>
<dbReference type="KEGG" id="oau:116329686"/>
<dbReference type="SMART" id="SM00451">
    <property type="entry name" value="ZnF_U1"/>
    <property type="match status" value="2"/>
</dbReference>
<feature type="region of interest" description="Disordered" evidence="2">
    <location>
        <begin position="554"/>
        <end position="889"/>
    </location>
</feature>
<dbReference type="SUPFAM" id="SSF54928">
    <property type="entry name" value="RNA-binding domain, RBD"/>
    <property type="match status" value="3"/>
</dbReference>
<dbReference type="PROSITE" id="PS50102">
    <property type="entry name" value="RRM"/>
    <property type="match status" value="1"/>
</dbReference>
<dbReference type="InterPro" id="IPR036236">
    <property type="entry name" value="Znf_C2H2_sf"/>
</dbReference>
<feature type="compositionally biased region" description="Basic and acidic residues" evidence="2">
    <location>
        <begin position="641"/>
        <end position="694"/>
    </location>
</feature>
<keyword evidence="5" id="KW-1185">Reference proteome</keyword>
<dbReference type="InterPro" id="IPR000504">
    <property type="entry name" value="RRM_dom"/>
</dbReference>
<feature type="compositionally biased region" description="Acidic residues" evidence="2">
    <location>
        <begin position="798"/>
        <end position="824"/>
    </location>
</feature>
<feature type="compositionally biased region" description="Basic and acidic residues" evidence="2">
    <location>
        <begin position="1107"/>
        <end position="1125"/>
    </location>
</feature>
<sequence length="1443" mass="161094">MSQNYPYRKPPSDTDLRTDPGPYRSVDYRHSSADRDFYRQPQDSFSVSSSCPSSSSSRGSGVLQSSQDNVLSILSSCGLEPSDLALLAELPEDVLTIESLPHILRQIKCKKGTVKPFPPRAPSPPSSSSYPPSSTHQSAMSSSSSSRDWDQLHRTSVQYPLDHLPPPPPPPSEKLMDRWNNPITASSGRAELPPSSSLSSPLGYTVDFHRRQGPSDYGKTGPVPSYSPARRGDRAPSSQFSEAGPADYRSSALVTASPLPSKYQSKPQASRRDTSSTRSSQSSPSMPTRKEALDFHGKVPPTFPYSCSLCDITVLSQKVWVQHVTGRHHADGQLSLLQQFPNWDCRMQTVRRDDKSEKKKDGGKGAPAASQTASQSNSKSKQKKVKKTLEKGKVVCIKFPSQSVDETYLRKLAEPFGKIIKVIMFPSLGFVEMGSVDQAKDLVKFHSNYPPTVNGEQIEFSISNAFNFLQSSRVVSFTPAPSGEDGKSDLITIIKRFGPPLYTLFLPSMAFVEMKNAPDAQKLVDYYLTNTLRINSDLICVSFSGEYKTLMRVSKAKRYEEENESTKKSTTKRTRSSSRDRTTENKKRRSRSRDKSSKEERTRTRSRSRDKSKEKSSRDAKTRSRSQDKLDRKRKSRTRSRSRDKSTSEKRTRSKSGSREKTKSNKESKKGSQEKNHRSRSRSRDKSKEKSNRDQKKRSISRDKSSRETKTKSTTQEKSSKERKSRSKSRSVEKSSRDKKSRSRERSSNNSSRHDGEKTAEPEKPDAASTSKEEPLEDSKPEVSNTEELEGEAALPGEESDIEGMEVIAEDGENLADDDEEALQEEEKKESPEERAPEKDEVKEVMGGEPGNEEKPASEKEIKKEEKEEVEESQETTETPLQEDSEDFPIDLENCITLDELEEDDSDDQGGESADEPKSTSKSSRVFYFGHLPPNYALFDFFQLLRNFGKVVRYYLIGNRREGFIEMSSSSAALKAVEELVSKTAIHNCPKLKARISTKYYRLDNGWVVHSDGSDDEDSRSRKREKRSKSKTSDRDETDRRSKGRKESPKKTSEKSGKKTPEKDSGSKKPPEKDSAGKKTPKKESASKKSPEKDIKNTLETKSTGKKTPEKDLPSKKSSDKDSTTKKTPAKKSTSRTTPENKSASRTTPENKSASKTTPENKSASKTTPENKSASRTTPENKSASRTTPENKSASKTTPENKSASRTTPENKSASRTTPENKSASRTTPENKSASRETSEEEFEYKKSPKRESLDKETPEKDLKNGLEKESAGRKALQKGSSCAEVPDSETSEPKGAPDNNSVPQTTLKTELKEENTQQNEEPAAYNAPPEKDYIKKETPQTFKQEEQETQIDVCMEAGPNGPAKPPPEQEAKPQCGPAEGAAEPQKPTKPVGTEFVRPVVGYFCNLCQLIFAEEDEAKQQHCSSLSHYSKYQEKTGKDPWTS</sequence>
<name>A0A668V958_OREAU</name>
<feature type="compositionally biased region" description="Basic and acidic residues" evidence="2">
    <location>
        <begin position="700"/>
        <end position="711"/>
    </location>
</feature>
<feature type="region of interest" description="Disordered" evidence="2">
    <location>
        <begin position="1009"/>
        <end position="1392"/>
    </location>
</feature>